<dbReference type="Proteomes" id="UP001488838">
    <property type="component" value="Unassembled WGS sequence"/>
</dbReference>
<sequence length="285" mass="31320">MTAGGGGGGEASGEPRPAVTSSRRRRRRHVARNGWRRRRRRPRGGGGDVIISRVPRVAGAEILGRGCDVTVVCRDLRDVEVTWDPAEHAGANLSLTWRYNREPRRPCPRYFLSGGLTSGCVLPARRLHSLEIDVRRGAESVFYRKGLASAFLKPRPPDDLALQWLEDAVRVTCPALSHPNLDYVIQHRGPGDSEWVASAPAPSCNVTVGGVDPSSCLDFRARASPREAFYGSDTQPSDWSRVTRWRPGDVTGARSWAVTSRLGTAWGRCPQLAKAWRAGPGRGRR</sequence>
<dbReference type="Pfam" id="PF21604">
    <property type="entry name" value="CRLF2_D1"/>
    <property type="match status" value="1"/>
</dbReference>
<feature type="domain" description="Cytokine receptor-like factor 2-like D2" evidence="3">
    <location>
        <begin position="154"/>
        <end position="246"/>
    </location>
</feature>
<organism evidence="4 5">
    <name type="scientific">Myodes glareolus</name>
    <name type="common">Bank vole</name>
    <name type="synonym">Clethrionomys glareolus</name>
    <dbReference type="NCBI Taxonomy" id="447135"/>
    <lineage>
        <taxon>Eukaryota</taxon>
        <taxon>Metazoa</taxon>
        <taxon>Chordata</taxon>
        <taxon>Craniata</taxon>
        <taxon>Vertebrata</taxon>
        <taxon>Euteleostomi</taxon>
        <taxon>Mammalia</taxon>
        <taxon>Eutheria</taxon>
        <taxon>Euarchontoglires</taxon>
        <taxon>Glires</taxon>
        <taxon>Rodentia</taxon>
        <taxon>Myomorpha</taxon>
        <taxon>Muroidea</taxon>
        <taxon>Cricetidae</taxon>
        <taxon>Arvicolinae</taxon>
        <taxon>Myodes</taxon>
    </lineage>
</organism>
<keyword evidence="5" id="KW-1185">Reference proteome</keyword>
<dbReference type="EMBL" id="JBBHLL010001535">
    <property type="protein sequence ID" value="KAK7795981.1"/>
    <property type="molecule type" value="Genomic_DNA"/>
</dbReference>
<dbReference type="InterPro" id="IPR048648">
    <property type="entry name" value="CRLF2-like_D2"/>
</dbReference>
<evidence type="ECO:0000259" key="3">
    <source>
        <dbReference type="Pfam" id="PF21605"/>
    </source>
</evidence>
<dbReference type="InterPro" id="IPR048651">
    <property type="entry name" value="CRLF2-like_D1"/>
</dbReference>
<proteinExistence type="predicted"/>
<gene>
    <name evidence="4" type="ORF">U0070_018955</name>
</gene>
<evidence type="ECO:0000259" key="2">
    <source>
        <dbReference type="Pfam" id="PF21604"/>
    </source>
</evidence>
<dbReference type="InterPro" id="IPR036116">
    <property type="entry name" value="FN3_sf"/>
</dbReference>
<dbReference type="Gene3D" id="2.60.40.10">
    <property type="entry name" value="Immunoglobulins"/>
    <property type="match status" value="2"/>
</dbReference>
<feature type="domain" description="Cytokine receptor-like factor 2-like D1" evidence="2">
    <location>
        <begin position="76"/>
        <end position="122"/>
    </location>
</feature>
<accession>A0AAW0H3H0</accession>
<name>A0AAW0H3H0_MYOGA</name>
<dbReference type="InterPro" id="IPR013783">
    <property type="entry name" value="Ig-like_fold"/>
</dbReference>
<evidence type="ECO:0000313" key="4">
    <source>
        <dbReference type="EMBL" id="KAK7795981.1"/>
    </source>
</evidence>
<evidence type="ECO:0000256" key="1">
    <source>
        <dbReference type="SAM" id="MobiDB-lite"/>
    </source>
</evidence>
<reference evidence="4 5" key="1">
    <citation type="journal article" date="2023" name="bioRxiv">
        <title>Conserved and derived expression patterns and positive selection on dental genes reveal complex evolutionary context of ever-growing rodent molars.</title>
        <authorList>
            <person name="Calamari Z.T."/>
            <person name="Song A."/>
            <person name="Cohen E."/>
            <person name="Akter M."/>
            <person name="Roy R.D."/>
            <person name="Hallikas O."/>
            <person name="Christensen M.M."/>
            <person name="Li P."/>
            <person name="Marangoni P."/>
            <person name="Jernvall J."/>
            <person name="Klein O.D."/>
        </authorList>
    </citation>
    <scope>NUCLEOTIDE SEQUENCE [LARGE SCALE GENOMIC DNA]</scope>
    <source>
        <strain evidence="4">V071</strain>
    </source>
</reference>
<feature type="compositionally biased region" description="Basic residues" evidence="1">
    <location>
        <begin position="22"/>
        <end position="43"/>
    </location>
</feature>
<feature type="region of interest" description="Disordered" evidence="1">
    <location>
        <begin position="1"/>
        <end position="48"/>
    </location>
</feature>
<dbReference type="Pfam" id="PF21605">
    <property type="entry name" value="CRLF2-like_D2"/>
    <property type="match status" value="1"/>
</dbReference>
<protein>
    <submittedName>
        <fullName evidence="4">Uncharacterized protein</fullName>
    </submittedName>
</protein>
<feature type="compositionally biased region" description="Gly residues" evidence="1">
    <location>
        <begin position="1"/>
        <end position="11"/>
    </location>
</feature>
<dbReference type="SUPFAM" id="SSF49265">
    <property type="entry name" value="Fibronectin type III"/>
    <property type="match status" value="2"/>
</dbReference>
<dbReference type="AlphaFoldDB" id="A0AAW0H3H0"/>
<comment type="caution">
    <text evidence="4">The sequence shown here is derived from an EMBL/GenBank/DDBJ whole genome shotgun (WGS) entry which is preliminary data.</text>
</comment>
<evidence type="ECO:0000313" key="5">
    <source>
        <dbReference type="Proteomes" id="UP001488838"/>
    </source>
</evidence>